<evidence type="ECO:0000313" key="1">
    <source>
        <dbReference type="EMBL" id="KAJ1947501.1"/>
    </source>
</evidence>
<protein>
    <submittedName>
        <fullName evidence="1">Uncharacterized protein</fullName>
    </submittedName>
</protein>
<proteinExistence type="predicted"/>
<sequence>MQQFQEQFLTQNMFLLNPFETPLNTCTLDTAFDAGSFGTALNANALSPNPLNVTSSLRKPSMFKHGYTRSMDSSALMSHTYTESPSSSSSFDSPTTSYEDFGWEDDSCIKVPTEIVHDNPPPGKRMIRVPEGFHPVFIDLRQKPRHILRRALHEKFCVKQPNMPVDAVGRCKCELHEFENQPDFMFGKRPRPEDNEASEESCSDGEDSDVQREALRKEYEENKIKRPPNSFMMYRRSRHHELVKRHRGGNKVISRIVAEEWHALSKAEKKIYEEMAAEKKREHEMLYPNYKFAPKRARK</sequence>
<dbReference type="EMBL" id="JANBPW010000929">
    <property type="protein sequence ID" value="KAJ1947501.1"/>
    <property type="molecule type" value="Genomic_DNA"/>
</dbReference>
<organism evidence="1 2">
    <name type="scientific">Linderina macrospora</name>
    <dbReference type="NCBI Taxonomy" id="4868"/>
    <lineage>
        <taxon>Eukaryota</taxon>
        <taxon>Fungi</taxon>
        <taxon>Fungi incertae sedis</taxon>
        <taxon>Zoopagomycota</taxon>
        <taxon>Kickxellomycotina</taxon>
        <taxon>Kickxellomycetes</taxon>
        <taxon>Kickxellales</taxon>
        <taxon>Kickxellaceae</taxon>
        <taxon>Linderina</taxon>
    </lineage>
</organism>
<dbReference type="Proteomes" id="UP001150603">
    <property type="component" value="Unassembled WGS sequence"/>
</dbReference>
<name>A0ACC1JD31_9FUNG</name>
<evidence type="ECO:0000313" key="2">
    <source>
        <dbReference type="Proteomes" id="UP001150603"/>
    </source>
</evidence>
<comment type="caution">
    <text evidence="1">The sequence shown here is derived from an EMBL/GenBank/DDBJ whole genome shotgun (WGS) entry which is preliminary data.</text>
</comment>
<accession>A0ACC1JD31</accession>
<keyword evidence="2" id="KW-1185">Reference proteome</keyword>
<gene>
    <name evidence="1" type="ORF">FBU59_001871</name>
</gene>
<reference evidence="1" key="1">
    <citation type="submission" date="2022-07" db="EMBL/GenBank/DDBJ databases">
        <title>Phylogenomic reconstructions and comparative analyses of Kickxellomycotina fungi.</title>
        <authorList>
            <person name="Reynolds N.K."/>
            <person name="Stajich J.E."/>
            <person name="Barry K."/>
            <person name="Grigoriev I.V."/>
            <person name="Crous P."/>
            <person name="Smith M.E."/>
        </authorList>
    </citation>
    <scope>NUCLEOTIDE SEQUENCE</scope>
    <source>
        <strain evidence="1">NRRL 5244</strain>
    </source>
</reference>